<dbReference type="Proteomes" id="UP001143362">
    <property type="component" value="Unassembled WGS sequence"/>
</dbReference>
<keyword evidence="1" id="KW-0472">Membrane</keyword>
<accession>A0ABT3TMK0</accession>
<name>A0ABT3TMK0_9GAMM</name>
<feature type="transmembrane region" description="Helical" evidence="1">
    <location>
        <begin position="38"/>
        <end position="55"/>
    </location>
</feature>
<keyword evidence="1" id="KW-0812">Transmembrane</keyword>
<gene>
    <name evidence="2" type="ORF">EYC98_17295</name>
</gene>
<keyword evidence="3" id="KW-1185">Reference proteome</keyword>
<feature type="transmembrane region" description="Helical" evidence="1">
    <location>
        <begin position="92"/>
        <end position="114"/>
    </location>
</feature>
<evidence type="ECO:0000313" key="2">
    <source>
        <dbReference type="EMBL" id="MCX2982619.1"/>
    </source>
</evidence>
<proteinExistence type="predicted"/>
<sequence length="137" mass="15274">MSTADKHYQDGPEPLLVKLARSGDEHAFTELLQRRQQLVLRLALAALLIIGEWLLDAPLQQLVQQLTQAVTQSLVSVDSRWLELALTPVNSAASIVAVILLSALYLSQTGPLVCPRISHQKLMRLMRLNSFNCYSLQ</sequence>
<dbReference type="EMBL" id="SHNN01000004">
    <property type="protein sequence ID" value="MCX2982619.1"/>
    <property type="molecule type" value="Genomic_DNA"/>
</dbReference>
<protein>
    <submittedName>
        <fullName evidence="2">Uncharacterized protein</fullName>
    </submittedName>
</protein>
<comment type="caution">
    <text evidence="2">The sequence shown here is derived from an EMBL/GenBank/DDBJ whole genome shotgun (WGS) entry which is preliminary data.</text>
</comment>
<evidence type="ECO:0000313" key="3">
    <source>
        <dbReference type="Proteomes" id="UP001143362"/>
    </source>
</evidence>
<organism evidence="2 3">
    <name type="scientific">Candidatus Litorirhabdus singularis</name>
    <dbReference type="NCBI Taxonomy" id="2518993"/>
    <lineage>
        <taxon>Bacteria</taxon>
        <taxon>Pseudomonadati</taxon>
        <taxon>Pseudomonadota</taxon>
        <taxon>Gammaproteobacteria</taxon>
        <taxon>Cellvibrionales</taxon>
        <taxon>Halieaceae</taxon>
        <taxon>Candidatus Litorirhabdus</taxon>
    </lineage>
</organism>
<reference evidence="2" key="1">
    <citation type="submission" date="2019-02" db="EMBL/GenBank/DDBJ databases">
        <authorList>
            <person name="Li S.-H."/>
        </authorList>
    </citation>
    <scope>NUCLEOTIDE SEQUENCE</scope>
    <source>
        <strain evidence="2">IMCC14734</strain>
    </source>
</reference>
<dbReference type="RefSeq" id="WP_279246651.1">
    <property type="nucleotide sequence ID" value="NZ_SHNN01000004.1"/>
</dbReference>
<keyword evidence="1" id="KW-1133">Transmembrane helix</keyword>
<evidence type="ECO:0000256" key="1">
    <source>
        <dbReference type="SAM" id="Phobius"/>
    </source>
</evidence>